<evidence type="ECO:0000313" key="2">
    <source>
        <dbReference type="EMBL" id="GAK47292.1"/>
    </source>
</evidence>
<evidence type="ECO:0000256" key="1">
    <source>
        <dbReference type="ARBA" id="ARBA00009580"/>
    </source>
</evidence>
<accession>A0A081BGX4</accession>
<dbReference type="Gene3D" id="3.90.190.10">
    <property type="entry name" value="Protein tyrosine phosphatase superfamily"/>
    <property type="match status" value="1"/>
</dbReference>
<dbReference type="PROSITE" id="PS00383">
    <property type="entry name" value="TYR_PHOSPHATASE_1"/>
    <property type="match status" value="1"/>
</dbReference>
<organism evidence="2 3">
    <name type="scientific">Secundilactobacillus oryzae JCM 18671</name>
    <dbReference type="NCBI Taxonomy" id="1291743"/>
    <lineage>
        <taxon>Bacteria</taxon>
        <taxon>Bacillati</taxon>
        <taxon>Bacillota</taxon>
        <taxon>Bacilli</taxon>
        <taxon>Lactobacillales</taxon>
        <taxon>Lactobacillaceae</taxon>
        <taxon>Secundilactobacillus</taxon>
    </lineage>
</organism>
<reference evidence="2" key="1">
    <citation type="journal article" date="2014" name="Genome Announc.">
        <title>Draft Genome Sequence of Lactobacillus oryzae Strain SG293T.</title>
        <authorList>
            <person name="Tanizawa Y."/>
            <person name="Fujisawa T."/>
            <person name="Mochizuki T."/>
            <person name="Kaminuma E."/>
            <person name="Nakamura Y."/>
            <person name="Tohno M."/>
        </authorList>
    </citation>
    <scope>NUCLEOTIDE SEQUENCE [LARGE SCALE GENOMIC DNA]</scope>
    <source>
        <strain evidence="2">SG293</strain>
    </source>
</reference>
<dbReference type="Proteomes" id="UP000028700">
    <property type="component" value="Unassembled WGS sequence"/>
</dbReference>
<dbReference type="RefSeq" id="WP_034526388.1">
    <property type="nucleotide sequence ID" value="NZ_BBJM01000004.1"/>
</dbReference>
<sequence length="263" mass="29951">MIKQRLLQVNGGHNFRDLGGYKTTDGKTVKWHRILRTGKLANLKPSDLSLLDQYHVRHDVDFRSKAEVKLEPDRLPTGADYTSLPVFREDMTDSTTPLSEQEALLSSNANFGRDQMMEAYKAMVTTTEAQESYRTFFDLLLSNNDEQNAILFHCTAGKDRTGMGAVFLLNALGVDEQQIKQDYLYTNEVTADYLQGILNDAKKKGMNQNFMSSVQSLFSVSTDYYGEAVNTIDRDFGGMQNYLHSVLKLQDNEIRDLKRLYLD</sequence>
<evidence type="ECO:0000313" key="3">
    <source>
        <dbReference type="Proteomes" id="UP000028700"/>
    </source>
</evidence>
<dbReference type="InterPro" id="IPR029021">
    <property type="entry name" value="Prot-tyrosine_phosphatase-like"/>
</dbReference>
<dbReference type="eggNOG" id="COG2365">
    <property type="taxonomic scope" value="Bacteria"/>
</dbReference>
<protein>
    <submittedName>
        <fullName evidence="2">Protein-tyrosine phosphatase</fullName>
    </submittedName>
</protein>
<gene>
    <name evidence="2" type="ORF">LOSG293_040380</name>
</gene>
<dbReference type="InterPro" id="IPR026893">
    <property type="entry name" value="Tyr/Ser_Pase_IphP-type"/>
</dbReference>
<dbReference type="SUPFAM" id="SSF52799">
    <property type="entry name" value="(Phosphotyrosine protein) phosphatases II"/>
    <property type="match status" value="1"/>
</dbReference>
<comment type="similarity">
    <text evidence="1">Belongs to the protein-tyrosine phosphatase family.</text>
</comment>
<dbReference type="PANTHER" id="PTHR31126:SF1">
    <property type="entry name" value="TYROSINE SPECIFIC PROTEIN PHOSPHATASES DOMAIN-CONTAINING PROTEIN"/>
    <property type="match status" value="1"/>
</dbReference>
<dbReference type="AlphaFoldDB" id="A0A081BGX4"/>
<comment type="caution">
    <text evidence="2">The sequence shown here is derived from an EMBL/GenBank/DDBJ whole genome shotgun (WGS) entry which is preliminary data.</text>
</comment>
<dbReference type="EMBL" id="BBJM01000004">
    <property type="protein sequence ID" value="GAK47292.1"/>
    <property type="molecule type" value="Genomic_DNA"/>
</dbReference>
<dbReference type="STRING" id="1291743.LOSG293_040380"/>
<keyword evidence="3" id="KW-1185">Reference proteome</keyword>
<dbReference type="GO" id="GO:0004721">
    <property type="term" value="F:phosphoprotein phosphatase activity"/>
    <property type="evidence" value="ECO:0007669"/>
    <property type="project" value="InterPro"/>
</dbReference>
<dbReference type="InterPro" id="IPR016130">
    <property type="entry name" value="Tyr_Pase_AS"/>
</dbReference>
<proteinExistence type="inferred from homology"/>
<dbReference type="Pfam" id="PF13350">
    <property type="entry name" value="Y_phosphatase3"/>
    <property type="match status" value="1"/>
</dbReference>
<dbReference type="OrthoDB" id="1188001at2"/>
<dbReference type="PANTHER" id="PTHR31126">
    <property type="entry name" value="TYROSINE-PROTEIN PHOSPHATASE"/>
    <property type="match status" value="1"/>
</dbReference>
<name>A0A081BGX4_9LACO</name>